<dbReference type="InterPro" id="IPR039426">
    <property type="entry name" value="TonB-dep_rcpt-like"/>
</dbReference>
<sequence length="955" mass="106886">MKQIYLLFVLLMGALGITHQANAQNNLVEISGQVKDGASRTPLSNATVYIREHDAGAVTDSAGRFVIKSYLRFPFTLEISFIGYEKQVFTVENERAKLQFQLQPLVVMSDEMVVTASRVEERLFKSPVAIEKLDIRAIRETPAASYYDALENVKGVQLTTSSLTFKVPNTRGFNNPNNFRFMQLVDGVDVQAATLGVPLGNTIGPSELDIASVEITPGSASALYGINSINGLAHLRSKNPFLTQGLSFYQRVGVNHVDAIDHPTALMSETALRFAKVLDKTEKVAIKLNLSYFQGIDWVSSAAVDQNASNRASANPAFPELGSGETNPAYDAWNRYGDERNNNVAVAVNYLGKRQTFNVRRTGYWEKDLTEPQVSNLKFSGGLFYRPFKDWEISYNYRYGSMDGTFQRGNKIRLNNAVVQNHSLELKNKRLTARVYFTDENTGDSYNLKPLVDNFELTTKTNKDWSALYQTTLQTGIDQGKSLTEAHLAARASADQGRPEPGTQAFQDLKNKIIGINNWDHASLIAGAPATGGAALWQRSHLYHGELQYDASHWFKEKVSLLLGTDLRVNEVIPDGNNFVDFSRPIEDRTLPGGENVKYSKLGAFAQATKLLFEEKLKLVASIRYDHNYDFPGRWNPRLAAVYSPNEQWNYRVSYQSGVRFPALFEALSYVNNGNVRRVGGLAKVNEGLGFLENSYTLNALDLFTAAVNKDVAGGLTRNDAGLKNRGLLVISNLPQLAPEEVQAWDAGVKSIFFENKVVLDWDFYYNVYEGFLGQVEVAVPVDGKVGTDASVLNMLDRNKQIRYRVFTNATNTYFNYGSALRLSYNFYKKYSLSGNLNYNDLSTKNDNDIFITGFNTPKWSGNIQFGNREVLPNFGFNMVWKWQDTFLWQTPLAEGVVSSFSTLDAQVSLQVPQWNAAFKLGGTNLTNNRYIQYAAGPTIGALYYLSMTWDVWKK</sequence>
<dbReference type="eggNOG" id="COG4771">
    <property type="taxonomic scope" value="Bacteria"/>
</dbReference>
<organism evidence="14 15">
    <name type="scientific">Haliscomenobacter hydrossis (strain ATCC 27775 / DSM 1100 / LMG 10767 / O)</name>
    <dbReference type="NCBI Taxonomy" id="760192"/>
    <lineage>
        <taxon>Bacteria</taxon>
        <taxon>Pseudomonadati</taxon>
        <taxon>Bacteroidota</taxon>
        <taxon>Saprospiria</taxon>
        <taxon>Saprospirales</taxon>
        <taxon>Haliscomenobacteraceae</taxon>
        <taxon>Haliscomenobacter</taxon>
    </lineage>
</organism>
<dbReference type="PANTHER" id="PTHR30069">
    <property type="entry name" value="TONB-DEPENDENT OUTER MEMBRANE RECEPTOR"/>
    <property type="match status" value="1"/>
</dbReference>
<dbReference type="EMBL" id="CP002691">
    <property type="protein sequence ID" value="AEE49695.1"/>
    <property type="molecule type" value="Genomic_DNA"/>
</dbReference>
<keyword evidence="6 10" id="KW-0798">TonB box</keyword>
<dbReference type="InterPro" id="IPR012910">
    <property type="entry name" value="Plug_dom"/>
</dbReference>
<dbReference type="OrthoDB" id="1109208at2"/>
<keyword evidence="4" id="KW-0812">Transmembrane</keyword>
<evidence type="ECO:0000256" key="9">
    <source>
        <dbReference type="ARBA" id="ARBA00023237"/>
    </source>
</evidence>
<feature type="chain" id="PRO_5003316423" evidence="11">
    <location>
        <begin position="24"/>
        <end position="955"/>
    </location>
</feature>
<dbReference type="InterPro" id="IPR008969">
    <property type="entry name" value="CarboxyPept-like_regulatory"/>
</dbReference>
<dbReference type="Pfam" id="PF00593">
    <property type="entry name" value="TonB_dep_Rec_b-barrel"/>
    <property type="match status" value="1"/>
</dbReference>
<evidence type="ECO:0000256" key="10">
    <source>
        <dbReference type="RuleBase" id="RU003357"/>
    </source>
</evidence>
<gene>
    <name evidence="14" type="ordered locus">Halhy_1809</name>
</gene>
<keyword evidence="3" id="KW-1134">Transmembrane beta strand</keyword>
<evidence type="ECO:0000256" key="3">
    <source>
        <dbReference type="ARBA" id="ARBA00022452"/>
    </source>
</evidence>
<feature type="domain" description="TonB-dependent receptor-like beta-barrel" evidence="12">
    <location>
        <begin position="394"/>
        <end position="926"/>
    </location>
</feature>
<evidence type="ECO:0000313" key="15">
    <source>
        <dbReference type="Proteomes" id="UP000008461"/>
    </source>
</evidence>
<dbReference type="SUPFAM" id="SSF49464">
    <property type="entry name" value="Carboxypeptidase regulatory domain-like"/>
    <property type="match status" value="1"/>
</dbReference>
<dbReference type="GO" id="GO:0015344">
    <property type="term" value="F:siderophore uptake transmembrane transporter activity"/>
    <property type="evidence" value="ECO:0007669"/>
    <property type="project" value="TreeGrafter"/>
</dbReference>
<dbReference type="PANTHER" id="PTHR30069:SF29">
    <property type="entry name" value="HEMOGLOBIN AND HEMOGLOBIN-HAPTOGLOBIN-BINDING PROTEIN 1-RELATED"/>
    <property type="match status" value="1"/>
</dbReference>
<dbReference type="InterPro" id="IPR036942">
    <property type="entry name" value="Beta-barrel_TonB_sf"/>
</dbReference>
<evidence type="ECO:0000259" key="12">
    <source>
        <dbReference type="Pfam" id="PF00593"/>
    </source>
</evidence>
<dbReference type="Pfam" id="PF07715">
    <property type="entry name" value="Plug"/>
    <property type="match status" value="1"/>
</dbReference>
<dbReference type="GO" id="GO:0009279">
    <property type="term" value="C:cell outer membrane"/>
    <property type="evidence" value="ECO:0007669"/>
    <property type="project" value="UniProtKB-SubCell"/>
</dbReference>
<dbReference type="eggNOG" id="COG1629">
    <property type="taxonomic scope" value="Bacteria"/>
</dbReference>
<evidence type="ECO:0000256" key="2">
    <source>
        <dbReference type="ARBA" id="ARBA00022448"/>
    </source>
</evidence>
<evidence type="ECO:0000256" key="8">
    <source>
        <dbReference type="ARBA" id="ARBA00023170"/>
    </source>
</evidence>
<dbReference type="InterPro" id="IPR000531">
    <property type="entry name" value="Beta-barrel_TonB"/>
</dbReference>
<keyword evidence="2" id="KW-0813">Transport</keyword>
<evidence type="ECO:0000256" key="11">
    <source>
        <dbReference type="SAM" id="SignalP"/>
    </source>
</evidence>
<accession>F4L3X8</accession>
<keyword evidence="7 10" id="KW-0472">Membrane</keyword>
<dbReference type="Gene3D" id="2.40.170.20">
    <property type="entry name" value="TonB-dependent receptor, beta-barrel domain"/>
    <property type="match status" value="1"/>
</dbReference>
<dbReference type="Gene3D" id="2.60.40.1120">
    <property type="entry name" value="Carboxypeptidase-like, regulatory domain"/>
    <property type="match status" value="1"/>
</dbReference>
<name>F4L3X8_HALH1</name>
<evidence type="ECO:0000256" key="7">
    <source>
        <dbReference type="ARBA" id="ARBA00023136"/>
    </source>
</evidence>
<reference key="2">
    <citation type="submission" date="2011-04" db="EMBL/GenBank/DDBJ databases">
        <title>Complete sequence of chromosome of Haliscomenobacter hydrossis DSM 1100.</title>
        <authorList>
            <consortium name="US DOE Joint Genome Institute (JGI-PGF)"/>
            <person name="Lucas S."/>
            <person name="Han J."/>
            <person name="Lapidus A."/>
            <person name="Bruce D."/>
            <person name="Goodwin L."/>
            <person name="Pitluck S."/>
            <person name="Peters L."/>
            <person name="Kyrpides N."/>
            <person name="Mavromatis K."/>
            <person name="Ivanova N."/>
            <person name="Ovchinnikova G."/>
            <person name="Pagani I."/>
            <person name="Daligault H."/>
            <person name="Detter J.C."/>
            <person name="Han C."/>
            <person name="Land M."/>
            <person name="Hauser L."/>
            <person name="Markowitz V."/>
            <person name="Cheng J.-F."/>
            <person name="Hugenholtz P."/>
            <person name="Woyke T."/>
            <person name="Wu D."/>
            <person name="Verbarg S."/>
            <person name="Frueling A."/>
            <person name="Brambilla E."/>
            <person name="Klenk H.-P."/>
            <person name="Eisen J.A."/>
        </authorList>
    </citation>
    <scope>NUCLEOTIDE SEQUENCE</scope>
    <source>
        <strain>DSM 1100</strain>
    </source>
</reference>
<evidence type="ECO:0000256" key="1">
    <source>
        <dbReference type="ARBA" id="ARBA00004571"/>
    </source>
</evidence>
<keyword evidence="8 14" id="KW-0675">Receptor</keyword>
<evidence type="ECO:0000256" key="6">
    <source>
        <dbReference type="ARBA" id="ARBA00023077"/>
    </source>
</evidence>
<feature type="domain" description="TonB-dependent receptor plug" evidence="13">
    <location>
        <begin position="124"/>
        <end position="231"/>
    </location>
</feature>
<feature type="signal peptide" evidence="11">
    <location>
        <begin position="1"/>
        <end position="23"/>
    </location>
</feature>
<dbReference type="Pfam" id="PF13715">
    <property type="entry name" value="CarbopepD_reg_2"/>
    <property type="match status" value="1"/>
</dbReference>
<evidence type="ECO:0000313" key="14">
    <source>
        <dbReference type="EMBL" id="AEE49695.1"/>
    </source>
</evidence>
<evidence type="ECO:0000256" key="4">
    <source>
        <dbReference type="ARBA" id="ARBA00022692"/>
    </source>
</evidence>
<keyword evidence="15" id="KW-1185">Reference proteome</keyword>
<comment type="similarity">
    <text evidence="10">Belongs to the TonB-dependent receptor family.</text>
</comment>
<evidence type="ECO:0000259" key="13">
    <source>
        <dbReference type="Pfam" id="PF07715"/>
    </source>
</evidence>
<keyword evidence="5 11" id="KW-0732">Signal</keyword>
<dbReference type="HOGENOM" id="CLU_307117_0_0_10"/>
<proteinExistence type="inferred from homology"/>
<comment type="subcellular location">
    <subcellularLocation>
        <location evidence="1">Cell outer membrane</location>
        <topology evidence="1">Multi-pass membrane protein</topology>
    </subcellularLocation>
</comment>
<dbReference type="KEGG" id="hhy:Halhy_1809"/>
<dbReference type="SUPFAM" id="SSF56935">
    <property type="entry name" value="Porins"/>
    <property type="match status" value="1"/>
</dbReference>
<dbReference type="RefSeq" id="WP_013764248.1">
    <property type="nucleotide sequence ID" value="NC_015510.1"/>
</dbReference>
<dbReference type="InterPro" id="IPR037066">
    <property type="entry name" value="Plug_dom_sf"/>
</dbReference>
<dbReference type="GO" id="GO:0044718">
    <property type="term" value="P:siderophore transmembrane transport"/>
    <property type="evidence" value="ECO:0007669"/>
    <property type="project" value="TreeGrafter"/>
</dbReference>
<keyword evidence="9" id="KW-0998">Cell outer membrane</keyword>
<dbReference type="AlphaFoldDB" id="F4L3X8"/>
<dbReference type="Gene3D" id="2.170.130.10">
    <property type="entry name" value="TonB-dependent receptor, plug domain"/>
    <property type="match status" value="1"/>
</dbReference>
<protein>
    <submittedName>
        <fullName evidence="14">TonB-dependent receptor</fullName>
    </submittedName>
</protein>
<reference evidence="14 15" key="1">
    <citation type="journal article" date="2011" name="Stand. Genomic Sci.">
        <title>Complete genome sequence of Haliscomenobacter hydrossis type strain (O).</title>
        <authorList>
            <consortium name="US DOE Joint Genome Institute (JGI-PGF)"/>
            <person name="Daligault H."/>
            <person name="Lapidus A."/>
            <person name="Zeytun A."/>
            <person name="Nolan M."/>
            <person name="Lucas S."/>
            <person name="Del Rio T.G."/>
            <person name="Tice H."/>
            <person name="Cheng J.F."/>
            <person name="Tapia R."/>
            <person name="Han C."/>
            <person name="Goodwin L."/>
            <person name="Pitluck S."/>
            <person name="Liolios K."/>
            <person name="Pagani I."/>
            <person name="Ivanova N."/>
            <person name="Huntemann M."/>
            <person name="Mavromatis K."/>
            <person name="Mikhailova N."/>
            <person name="Pati A."/>
            <person name="Chen A."/>
            <person name="Palaniappan K."/>
            <person name="Land M."/>
            <person name="Hauser L."/>
            <person name="Brambilla E.M."/>
            <person name="Rohde M."/>
            <person name="Verbarg S."/>
            <person name="Goker M."/>
            <person name="Bristow J."/>
            <person name="Eisen J.A."/>
            <person name="Markowitz V."/>
            <person name="Hugenholtz P."/>
            <person name="Kyrpides N.C."/>
            <person name="Klenk H.P."/>
            <person name="Woyke T."/>
        </authorList>
    </citation>
    <scope>NUCLEOTIDE SEQUENCE [LARGE SCALE GENOMIC DNA]</scope>
    <source>
        <strain evidence="15">ATCC 27775 / DSM 1100 / LMG 10767 / O</strain>
    </source>
</reference>
<dbReference type="Proteomes" id="UP000008461">
    <property type="component" value="Chromosome"/>
</dbReference>
<dbReference type="STRING" id="760192.Halhy_1809"/>
<evidence type="ECO:0000256" key="5">
    <source>
        <dbReference type="ARBA" id="ARBA00022729"/>
    </source>
</evidence>